<keyword evidence="2" id="KW-0677">Repeat</keyword>
<keyword evidence="5" id="KW-1185">Reference proteome</keyword>
<dbReference type="HOGENOM" id="CLU_464549_0_0_6"/>
<dbReference type="OrthoDB" id="6306965at2"/>
<accession>B0TRU4</accession>
<proteinExistence type="predicted"/>
<evidence type="ECO:0000313" key="5">
    <source>
        <dbReference type="Proteomes" id="UP000001317"/>
    </source>
</evidence>
<keyword evidence="3" id="KW-0732">Signal</keyword>
<dbReference type="PROSITE" id="PS51257">
    <property type="entry name" value="PROKAR_LIPOPROTEIN"/>
    <property type="match status" value="1"/>
</dbReference>
<dbReference type="Gene3D" id="2.60.40.2390">
    <property type="match status" value="1"/>
</dbReference>
<evidence type="ECO:0000256" key="1">
    <source>
        <dbReference type="ARBA" id="ARBA00022614"/>
    </source>
</evidence>
<evidence type="ECO:0000256" key="2">
    <source>
        <dbReference type="ARBA" id="ARBA00022737"/>
    </source>
</evidence>
<name>B0TRU4_SHEHH</name>
<reference evidence="4" key="1">
    <citation type="submission" date="2008-01" db="EMBL/GenBank/DDBJ databases">
        <title>Complete sequence of Shewanella halifaxensis HAW-EB4.</title>
        <authorList>
            <consortium name="US DOE Joint Genome Institute"/>
            <person name="Copeland A."/>
            <person name="Lucas S."/>
            <person name="Lapidus A."/>
            <person name="Glavina del Rio T."/>
            <person name="Dalin E."/>
            <person name="Tice H."/>
            <person name="Bruce D."/>
            <person name="Goodwin L."/>
            <person name="Pitluck S."/>
            <person name="Sims D."/>
            <person name="Brettin T."/>
            <person name="Detter J.C."/>
            <person name="Han C."/>
            <person name="Kuske C.R."/>
            <person name="Schmutz J."/>
            <person name="Larimer F."/>
            <person name="Land M."/>
            <person name="Hauser L."/>
            <person name="Kyrpides N."/>
            <person name="Kim E."/>
            <person name="Zhao J.-S."/>
            <person name="Richardson P."/>
        </authorList>
    </citation>
    <scope>NUCLEOTIDE SEQUENCE [LARGE SCALE GENOMIC DNA]</scope>
    <source>
        <strain evidence="4">HAW-EB4</strain>
    </source>
</reference>
<evidence type="ECO:0000313" key="4">
    <source>
        <dbReference type="EMBL" id="ABZ77856.1"/>
    </source>
</evidence>
<dbReference type="EMBL" id="CP000931">
    <property type="protein sequence ID" value="ABZ77856.1"/>
    <property type="molecule type" value="Genomic_DNA"/>
</dbReference>
<dbReference type="RefSeq" id="WP_012278377.1">
    <property type="nucleotide sequence ID" value="NC_010334.1"/>
</dbReference>
<feature type="signal peptide" evidence="3">
    <location>
        <begin position="1"/>
        <end position="24"/>
    </location>
</feature>
<evidence type="ECO:0000256" key="3">
    <source>
        <dbReference type="SAM" id="SignalP"/>
    </source>
</evidence>
<dbReference type="SUPFAM" id="SSF52058">
    <property type="entry name" value="L domain-like"/>
    <property type="match status" value="1"/>
</dbReference>
<dbReference type="PANTHER" id="PTHR47566:SF1">
    <property type="entry name" value="PROTEIN NUD1"/>
    <property type="match status" value="1"/>
</dbReference>
<organism evidence="4 5">
    <name type="scientific">Shewanella halifaxensis (strain HAW-EB4)</name>
    <dbReference type="NCBI Taxonomy" id="458817"/>
    <lineage>
        <taxon>Bacteria</taxon>
        <taxon>Pseudomonadati</taxon>
        <taxon>Pseudomonadota</taxon>
        <taxon>Gammaproteobacteria</taxon>
        <taxon>Alteromonadales</taxon>
        <taxon>Shewanellaceae</taxon>
        <taxon>Shewanella</taxon>
    </lineage>
</organism>
<dbReference type="AlphaFoldDB" id="B0TRU4"/>
<keyword evidence="1" id="KW-0433">Leucine-rich repeat</keyword>
<gene>
    <name evidence="4" type="ordered locus">Shal_3309</name>
</gene>
<dbReference type="InterPro" id="IPR032675">
    <property type="entry name" value="LRR_dom_sf"/>
</dbReference>
<dbReference type="Proteomes" id="UP000001317">
    <property type="component" value="Chromosome"/>
</dbReference>
<dbReference type="eggNOG" id="COG4886">
    <property type="taxonomic scope" value="Bacteria"/>
</dbReference>
<dbReference type="KEGG" id="shl:Shal_3309"/>
<sequence>MRTSKLTVALLGSTLLALSGCALTQAPKLVSEVQFNDPQFALCVQQSGIKVLDQITELSCNKQQITNVDEISFMPALTALVLLDNKITDIDISDNENLDRLIIGNNQLTNIDLSNSPQLIALNISGNKITSVDISANPKLKSLYAYKLPLTSIDVSSLPKLRDLGLSRHQLTDIDLSGNPELQTLNLSVGTLTKIDLSHNPKLNHLYLPSNQLSELNLESNPDLRVVAVRNNQLKQLDLSHNPLLIKVKADYNQIDDIILSHDAPLMELELNNNRITALDISSFKQLNKLVAFNNPLQQLTLNEQHRPEMLSIEGTPVALASKNVNQQDISNLLSPRVSIIEGGTITQNSNQYHVSASQLVMPALGQYIGFRYAVSLPKDKSGKIDSSLAQQNQFPITVRMTHPEIVDPKSGKGFTSSSWTDTMFKHDRNLAMWYFGEPYELVTGRWTLEILYRDSVVAKKSFMLVNMDEKPKLSSQQNRVVEQGLTLEKLVTKGEYYLCEQDKYQQCLGFKDANSCAIKMQPFKAQCLKDALTTVKQLSEIPMNDQLKEFFSHYIACMGSQYIETTELNPQQVGHCLSQ</sequence>
<dbReference type="PANTHER" id="PTHR47566">
    <property type="match status" value="1"/>
</dbReference>
<dbReference type="GO" id="GO:0035591">
    <property type="term" value="F:signaling adaptor activity"/>
    <property type="evidence" value="ECO:0007669"/>
    <property type="project" value="TreeGrafter"/>
</dbReference>
<feature type="chain" id="PRO_5002753976" evidence="3">
    <location>
        <begin position="25"/>
        <end position="580"/>
    </location>
</feature>
<protein>
    <submittedName>
        <fullName evidence="4">Uncharacterized protein</fullName>
    </submittedName>
</protein>
<dbReference type="Gene3D" id="3.80.10.10">
    <property type="entry name" value="Ribonuclease Inhibitor"/>
    <property type="match status" value="2"/>
</dbReference>
<dbReference type="InterPro" id="IPR052574">
    <property type="entry name" value="CDIRP"/>
</dbReference>